<accession>A0A3P7JGX2</accession>
<organism evidence="1 2">
    <name type="scientific">Strongylus vulgaris</name>
    <name type="common">Blood worm</name>
    <dbReference type="NCBI Taxonomy" id="40348"/>
    <lineage>
        <taxon>Eukaryota</taxon>
        <taxon>Metazoa</taxon>
        <taxon>Ecdysozoa</taxon>
        <taxon>Nematoda</taxon>
        <taxon>Chromadorea</taxon>
        <taxon>Rhabditida</taxon>
        <taxon>Rhabditina</taxon>
        <taxon>Rhabditomorpha</taxon>
        <taxon>Strongyloidea</taxon>
        <taxon>Strongylidae</taxon>
        <taxon>Strongylus</taxon>
    </lineage>
</organism>
<reference evidence="1 2" key="1">
    <citation type="submission" date="2018-11" db="EMBL/GenBank/DDBJ databases">
        <authorList>
            <consortium name="Pathogen Informatics"/>
        </authorList>
    </citation>
    <scope>NUCLEOTIDE SEQUENCE [LARGE SCALE GENOMIC DNA]</scope>
</reference>
<protein>
    <submittedName>
        <fullName evidence="1">Uncharacterized protein</fullName>
    </submittedName>
</protein>
<keyword evidence="2" id="KW-1185">Reference proteome</keyword>
<evidence type="ECO:0000313" key="1">
    <source>
        <dbReference type="EMBL" id="VDM77474.1"/>
    </source>
</evidence>
<dbReference type="Proteomes" id="UP000270094">
    <property type="component" value="Unassembled WGS sequence"/>
</dbReference>
<gene>
    <name evidence="1" type="ORF">SVUK_LOCUS12472</name>
</gene>
<proteinExistence type="predicted"/>
<dbReference type="EMBL" id="UYYB01099299">
    <property type="protein sequence ID" value="VDM77474.1"/>
    <property type="molecule type" value="Genomic_DNA"/>
</dbReference>
<dbReference type="AlphaFoldDB" id="A0A3P7JGX2"/>
<evidence type="ECO:0000313" key="2">
    <source>
        <dbReference type="Proteomes" id="UP000270094"/>
    </source>
</evidence>
<name>A0A3P7JGX2_STRVU</name>
<sequence>MTDPELRAHLSIQPFSLRVMQQRRGHCGYEGTIRRALERCLFKYNRRIQLLIDVRSSDMRSLSRDYVSKANH</sequence>